<dbReference type="AlphaFoldDB" id="A0A8H7SPU9"/>
<sequence length="276" mass="30487">MKLSLLFACLFAVLAVSIVEAGFQDEIDAALKKFCGGIAITGPKKSQTFTNPKKIKVVVTRKPNAQAKVINAVDAYSIDSKGKIKYLQTIWKGNYKLDKKASLTVDLTKVKGLKFPGQFEVRVWVHNKAGPDCTLMSKVFKVKSSSHSNAAEEEEYKGLNGNIDRGCFGVELVSPALGGEVNANEAFSVQIQRDSAAHTESLTGLELYKINMETRESVKVQDSWTGNETITNMMNVKDIIPSSAEEANSAYYYKLSANTVHEEVCDFYSHPFYVNF</sequence>
<evidence type="ECO:0000256" key="1">
    <source>
        <dbReference type="SAM" id="SignalP"/>
    </source>
</evidence>
<protein>
    <submittedName>
        <fullName evidence="2">Uncharacterized protein</fullName>
    </submittedName>
</protein>
<comment type="caution">
    <text evidence="2">The sequence shown here is derived from an EMBL/GenBank/DDBJ whole genome shotgun (WGS) entry which is preliminary data.</text>
</comment>
<gene>
    <name evidence="2" type="ORF">INT48_007380</name>
</gene>
<organism evidence="2 3">
    <name type="scientific">Thamnidium elegans</name>
    <dbReference type="NCBI Taxonomy" id="101142"/>
    <lineage>
        <taxon>Eukaryota</taxon>
        <taxon>Fungi</taxon>
        <taxon>Fungi incertae sedis</taxon>
        <taxon>Mucoromycota</taxon>
        <taxon>Mucoromycotina</taxon>
        <taxon>Mucoromycetes</taxon>
        <taxon>Mucorales</taxon>
        <taxon>Mucorineae</taxon>
        <taxon>Mucoraceae</taxon>
        <taxon>Thamnidium</taxon>
    </lineage>
</organism>
<feature type="chain" id="PRO_5034722109" evidence="1">
    <location>
        <begin position="22"/>
        <end position="276"/>
    </location>
</feature>
<accession>A0A8H7SPU9</accession>
<keyword evidence="3" id="KW-1185">Reference proteome</keyword>
<keyword evidence="1" id="KW-0732">Signal</keyword>
<reference evidence="2" key="1">
    <citation type="submission" date="2021-01" db="EMBL/GenBank/DDBJ databases">
        <title>Metabolic potential, ecology and presence of endohyphal bacteria is reflected in genomic diversity of Mucoromycotina.</title>
        <authorList>
            <person name="Muszewska A."/>
            <person name="Okrasinska A."/>
            <person name="Steczkiewicz K."/>
            <person name="Drgas O."/>
            <person name="Orlowska M."/>
            <person name="Perlinska-Lenart U."/>
            <person name="Aleksandrzak-Piekarczyk T."/>
            <person name="Szatraj K."/>
            <person name="Zielenkiewicz U."/>
            <person name="Pilsyk S."/>
            <person name="Malc E."/>
            <person name="Mieczkowski P."/>
            <person name="Kruszewska J.S."/>
            <person name="Biernat P."/>
            <person name="Pawlowska J."/>
        </authorList>
    </citation>
    <scope>NUCLEOTIDE SEQUENCE</scope>
    <source>
        <strain evidence="2">WA0000018081</strain>
    </source>
</reference>
<evidence type="ECO:0000313" key="2">
    <source>
        <dbReference type="EMBL" id="KAG2232365.1"/>
    </source>
</evidence>
<evidence type="ECO:0000313" key="3">
    <source>
        <dbReference type="Proteomes" id="UP000613177"/>
    </source>
</evidence>
<dbReference type="EMBL" id="JAEPRE010000114">
    <property type="protein sequence ID" value="KAG2232365.1"/>
    <property type="molecule type" value="Genomic_DNA"/>
</dbReference>
<proteinExistence type="predicted"/>
<dbReference type="Proteomes" id="UP000613177">
    <property type="component" value="Unassembled WGS sequence"/>
</dbReference>
<dbReference type="OrthoDB" id="2319449at2759"/>
<name>A0A8H7SPU9_9FUNG</name>
<feature type="signal peptide" evidence="1">
    <location>
        <begin position="1"/>
        <end position="21"/>
    </location>
</feature>